<comment type="caution">
    <text evidence="2">The sequence shown here is derived from an EMBL/GenBank/DDBJ whole genome shotgun (WGS) entry which is preliminary data.</text>
</comment>
<keyword evidence="1" id="KW-0812">Transmembrane</keyword>
<gene>
    <name evidence="2" type="ORF">ACFQ1X_01670</name>
</gene>
<feature type="transmembrane region" description="Helical" evidence="1">
    <location>
        <begin position="64"/>
        <end position="85"/>
    </location>
</feature>
<evidence type="ECO:0000256" key="1">
    <source>
        <dbReference type="SAM" id="Phobius"/>
    </source>
</evidence>
<feature type="transmembrane region" description="Helical" evidence="1">
    <location>
        <begin position="6"/>
        <end position="23"/>
    </location>
</feature>
<protein>
    <submittedName>
        <fullName evidence="2">Uncharacterized protein</fullName>
    </submittedName>
</protein>
<feature type="transmembrane region" description="Helical" evidence="1">
    <location>
        <begin position="35"/>
        <end position="52"/>
    </location>
</feature>
<organism evidence="2 3">
    <name type="scientific">Metaplanococcus flavidus</name>
    <dbReference type="NCBI Taxonomy" id="569883"/>
    <lineage>
        <taxon>Bacteria</taxon>
        <taxon>Bacillati</taxon>
        <taxon>Bacillota</taxon>
        <taxon>Bacilli</taxon>
        <taxon>Bacillales</taxon>
        <taxon>Caryophanaceae</taxon>
        <taxon>Metaplanococcus</taxon>
    </lineage>
</organism>
<dbReference type="Proteomes" id="UP001597109">
    <property type="component" value="Unassembled WGS sequence"/>
</dbReference>
<reference evidence="3" key="1">
    <citation type="journal article" date="2019" name="Int. J. Syst. Evol. Microbiol.">
        <title>The Global Catalogue of Microorganisms (GCM) 10K type strain sequencing project: providing services to taxonomists for standard genome sequencing and annotation.</title>
        <authorList>
            <consortium name="The Broad Institute Genomics Platform"/>
            <consortium name="The Broad Institute Genome Sequencing Center for Infectious Disease"/>
            <person name="Wu L."/>
            <person name="Ma J."/>
        </authorList>
    </citation>
    <scope>NUCLEOTIDE SEQUENCE [LARGE SCALE GENOMIC DNA]</scope>
    <source>
        <strain evidence="3">CCUG 56756</strain>
    </source>
</reference>
<evidence type="ECO:0000313" key="3">
    <source>
        <dbReference type="Proteomes" id="UP001597109"/>
    </source>
</evidence>
<proteinExistence type="predicted"/>
<keyword evidence="1" id="KW-0472">Membrane</keyword>
<evidence type="ECO:0000313" key="2">
    <source>
        <dbReference type="EMBL" id="MFD1030148.1"/>
    </source>
</evidence>
<keyword evidence="1" id="KW-1133">Transmembrane helix</keyword>
<accession>A0ABW3L6L7</accession>
<dbReference type="EMBL" id="JBHTKI010000003">
    <property type="protein sequence ID" value="MFD1030148.1"/>
    <property type="molecule type" value="Genomic_DNA"/>
</dbReference>
<name>A0ABW3L6L7_9BACL</name>
<sequence length="86" mass="9774">MKVGTLLFLVLVALLLSIYFYIVEPLSGANRWAAYAVYLVLFVGLIVVIHQLENRYELLRRKLSMVLSVLFVAGLLSLLFFLSIII</sequence>
<keyword evidence="3" id="KW-1185">Reference proteome</keyword>
<dbReference type="RefSeq" id="WP_144840402.1">
    <property type="nucleotide sequence ID" value="NZ_JBHTKI010000003.1"/>
</dbReference>